<keyword evidence="2 3" id="KW-0040">ANK repeat</keyword>
<evidence type="ECO:0000313" key="4">
    <source>
        <dbReference type="EMBL" id="GLI57146.1"/>
    </source>
</evidence>
<reference evidence="4" key="1">
    <citation type="submission" date="2022-12" db="EMBL/GenBank/DDBJ databases">
        <title>Reference genome sequencing for broad-spectrum identification of bacterial and archaeal isolates by mass spectrometry.</title>
        <authorList>
            <person name="Sekiguchi Y."/>
            <person name="Tourlousse D.M."/>
        </authorList>
    </citation>
    <scope>NUCLEOTIDE SEQUENCE</scope>
    <source>
        <strain evidence="4">10succ1</strain>
    </source>
</reference>
<evidence type="ECO:0000256" key="2">
    <source>
        <dbReference type="ARBA" id="ARBA00023043"/>
    </source>
</evidence>
<sequence>MNEFEYLIQDELEKFVTALSYEKVDKRDIDGNTLLHVATKIGSLGGVEILLDFGADVNLKNNVGDTPLHLAARGNDRDMFQLLLEGGGDLSVKNNSQRTPEHLTGRDLSRIIERYIEDYGYTEKIPKHRRWED</sequence>
<keyword evidence="1" id="KW-0677">Repeat</keyword>
<evidence type="ECO:0008006" key="6">
    <source>
        <dbReference type="Google" id="ProtNLM"/>
    </source>
</evidence>
<evidence type="ECO:0000256" key="3">
    <source>
        <dbReference type="PROSITE-ProRule" id="PRU00023"/>
    </source>
</evidence>
<dbReference type="Gene3D" id="1.25.40.20">
    <property type="entry name" value="Ankyrin repeat-containing domain"/>
    <property type="match status" value="1"/>
</dbReference>
<evidence type="ECO:0000256" key="1">
    <source>
        <dbReference type="ARBA" id="ARBA00022737"/>
    </source>
</evidence>
<dbReference type="InterPro" id="IPR036770">
    <property type="entry name" value="Ankyrin_rpt-contain_sf"/>
</dbReference>
<evidence type="ECO:0000313" key="5">
    <source>
        <dbReference type="Proteomes" id="UP001144471"/>
    </source>
</evidence>
<dbReference type="AlphaFoldDB" id="A0A9W6GNR5"/>
<keyword evidence="5" id="KW-1185">Reference proteome</keyword>
<dbReference type="RefSeq" id="WP_281836613.1">
    <property type="nucleotide sequence ID" value="NZ_BSDY01000013.1"/>
</dbReference>
<organism evidence="4 5">
    <name type="scientific">Propionigenium maris DSM 9537</name>
    <dbReference type="NCBI Taxonomy" id="1123000"/>
    <lineage>
        <taxon>Bacteria</taxon>
        <taxon>Fusobacteriati</taxon>
        <taxon>Fusobacteriota</taxon>
        <taxon>Fusobacteriia</taxon>
        <taxon>Fusobacteriales</taxon>
        <taxon>Fusobacteriaceae</taxon>
        <taxon>Propionigenium</taxon>
    </lineage>
</organism>
<feature type="repeat" description="ANK" evidence="3">
    <location>
        <begin position="30"/>
        <end position="62"/>
    </location>
</feature>
<comment type="caution">
    <text evidence="4">The sequence shown here is derived from an EMBL/GenBank/DDBJ whole genome shotgun (WGS) entry which is preliminary data.</text>
</comment>
<feature type="repeat" description="ANK" evidence="3">
    <location>
        <begin position="63"/>
        <end position="95"/>
    </location>
</feature>
<dbReference type="SMART" id="SM00248">
    <property type="entry name" value="ANK"/>
    <property type="match status" value="2"/>
</dbReference>
<name>A0A9W6GNR5_9FUSO</name>
<dbReference type="PROSITE" id="PS50088">
    <property type="entry name" value="ANK_REPEAT"/>
    <property type="match status" value="2"/>
</dbReference>
<dbReference type="EMBL" id="BSDY01000013">
    <property type="protein sequence ID" value="GLI57146.1"/>
    <property type="molecule type" value="Genomic_DNA"/>
</dbReference>
<accession>A0A9W6GNR5</accession>
<dbReference type="SUPFAM" id="SSF48403">
    <property type="entry name" value="Ankyrin repeat"/>
    <property type="match status" value="1"/>
</dbReference>
<dbReference type="PROSITE" id="PS50297">
    <property type="entry name" value="ANK_REP_REGION"/>
    <property type="match status" value="2"/>
</dbReference>
<proteinExistence type="predicted"/>
<dbReference type="PANTHER" id="PTHR24171">
    <property type="entry name" value="ANKYRIN REPEAT DOMAIN-CONTAINING PROTEIN 39-RELATED"/>
    <property type="match status" value="1"/>
</dbReference>
<gene>
    <name evidence="4" type="ORF">PM10SUCC1_26600</name>
</gene>
<dbReference type="PANTHER" id="PTHR24171:SF9">
    <property type="entry name" value="ANKYRIN REPEAT DOMAIN-CONTAINING PROTEIN 39"/>
    <property type="match status" value="1"/>
</dbReference>
<protein>
    <recommendedName>
        <fullName evidence="6">Ankyrin repeat-containing protein</fullName>
    </recommendedName>
</protein>
<dbReference type="InterPro" id="IPR002110">
    <property type="entry name" value="Ankyrin_rpt"/>
</dbReference>
<dbReference type="Proteomes" id="UP001144471">
    <property type="component" value="Unassembled WGS sequence"/>
</dbReference>
<dbReference type="Pfam" id="PF12796">
    <property type="entry name" value="Ank_2"/>
    <property type="match status" value="1"/>
</dbReference>